<keyword evidence="1" id="KW-0812">Transmembrane</keyword>
<keyword evidence="1" id="KW-0472">Membrane</keyword>
<dbReference type="EMBL" id="SORX01000003">
    <property type="protein sequence ID" value="TFE02174.1"/>
    <property type="molecule type" value="Genomic_DNA"/>
</dbReference>
<organism evidence="2 3">
    <name type="scientific">Jeotgalibacillus salarius</name>
    <dbReference type="NCBI Taxonomy" id="546023"/>
    <lineage>
        <taxon>Bacteria</taxon>
        <taxon>Bacillati</taxon>
        <taxon>Bacillota</taxon>
        <taxon>Bacilli</taxon>
        <taxon>Bacillales</taxon>
        <taxon>Caryophanaceae</taxon>
        <taxon>Jeotgalibacillus</taxon>
    </lineage>
</organism>
<comment type="caution">
    <text evidence="2">The sequence shown here is derived from an EMBL/GenBank/DDBJ whole genome shotgun (WGS) entry which is preliminary data.</text>
</comment>
<reference evidence="2 3" key="1">
    <citation type="submission" date="2019-03" db="EMBL/GenBank/DDBJ databases">
        <authorList>
            <person name="Yang Y."/>
        </authorList>
    </citation>
    <scope>NUCLEOTIDE SEQUENCE [LARGE SCALE GENOMIC DNA]</scope>
    <source>
        <strain evidence="2 3">ASL-1</strain>
    </source>
</reference>
<sequence length="107" mass="12177">MRRVNMPVCQNCNYKWTYSETLKRSVFIGPNGAKCPDCNEKQYPTTRSRQKWGVLAGLIPVLMIIITGMILDFAWPVALFIALVAAILVITLLPFTFDLSNENEPLW</sequence>
<keyword evidence="3" id="KW-1185">Reference proteome</keyword>
<name>A0A4Y8LHH0_9BACL</name>
<keyword evidence="1" id="KW-1133">Transmembrane helix</keyword>
<dbReference type="OrthoDB" id="2418141at2"/>
<dbReference type="Proteomes" id="UP000297776">
    <property type="component" value="Unassembled WGS sequence"/>
</dbReference>
<accession>A0A4Y8LHH0</accession>
<evidence type="ECO:0000256" key="1">
    <source>
        <dbReference type="SAM" id="Phobius"/>
    </source>
</evidence>
<feature type="transmembrane region" description="Helical" evidence="1">
    <location>
        <begin position="52"/>
        <end position="71"/>
    </location>
</feature>
<dbReference type="NCBIfam" id="TIGR04104">
    <property type="entry name" value="cxxc_20_cxxc"/>
    <property type="match status" value="1"/>
</dbReference>
<protein>
    <recommendedName>
        <fullName evidence="4">CXXC-20-CXXC protein</fullName>
    </recommendedName>
</protein>
<evidence type="ECO:0000313" key="2">
    <source>
        <dbReference type="EMBL" id="TFE02174.1"/>
    </source>
</evidence>
<evidence type="ECO:0000313" key="3">
    <source>
        <dbReference type="Proteomes" id="UP000297776"/>
    </source>
</evidence>
<evidence type="ECO:0008006" key="4">
    <source>
        <dbReference type="Google" id="ProtNLM"/>
    </source>
</evidence>
<gene>
    <name evidence="2" type="ORF">E2626_06245</name>
</gene>
<dbReference type="InterPro" id="IPR026369">
    <property type="entry name" value="CxxC_20_CxxC"/>
</dbReference>
<dbReference type="AlphaFoldDB" id="A0A4Y8LHH0"/>
<proteinExistence type="predicted"/>
<feature type="transmembrane region" description="Helical" evidence="1">
    <location>
        <begin position="77"/>
        <end position="97"/>
    </location>
</feature>